<dbReference type="SUPFAM" id="SSF101801">
    <property type="entry name" value="Surface presentation of antigens (SPOA)"/>
    <property type="match status" value="1"/>
</dbReference>
<comment type="similarity">
    <text evidence="2">Belongs to the FliN/MopA/SpaO family.</text>
</comment>
<dbReference type="PANTHER" id="PTHR43484">
    <property type="match status" value="1"/>
</dbReference>
<keyword evidence="5" id="KW-0145">Chemotaxis</keyword>
<dbReference type="Proteomes" id="UP001161390">
    <property type="component" value="Unassembled WGS sequence"/>
</dbReference>
<evidence type="ECO:0000256" key="5">
    <source>
        <dbReference type="ARBA" id="ARBA00022500"/>
    </source>
</evidence>
<reference evidence="10" key="2">
    <citation type="submission" date="2023-01" db="EMBL/GenBank/DDBJ databases">
        <title>Draft genome sequence of Algimonas porphyrae strain NBRC 108216.</title>
        <authorList>
            <person name="Sun Q."/>
            <person name="Mori K."/>
        </authorList>
    </citation>
    <scope>NUCLEOTIDE SEQUENCE</scope>
    <source>
        <strain evidence="10">NBRC 108216</strain>
    </source>
</reference>
<dbReference type="InterPro" id="IPR001172">
    <property type="entry name" value="FliN_T3SS_HrcQb"/>
</dbReference>
<keyword evidence="6" id="KW-0283">Flagellar rotation</keyword>
<feature type="region of interest" description="Disordered" evidence="8">
    <location>
        <begin position="1"/>
        <end position="47"/>
    </location>
</feature>
<keyword evidence="7" id="KW-0472">Membrane</keyword>
<protein>
    <recommendedName>
        <fullName evidence="3">Flagellar motor switch protein FliN</fullName>
    </recommendedName>
</protein>
<dbReference type="PRINTS" id="PR00956">
    <property type="entry name" value="FLGMOTORFLIN"/>
</dbReference>
<feature type="domain" description="Flagellar motor switch protein FliN-like C-terminal" evidence="9">
    <location>
        <begin position="56"/>
        <end position="127"/>
    </location>
</feature>
<accession>A0ABQ5V1M2</accession>
<dbReference type="PANTHER" id="PTHR43484:SF1">
    <property type="entry name" value="FLAGELLAR MOTOR SWITCH PROTEIN FLIN"/>
    <property type="match status" value="1"/>
</dbReference>
<dbReference type="EMBL" id="BSNJ01000005">
    <property type="protein sequence ID" value="GLQ21450.1"/>
    <property type="molecule type" value="Genomic_DNA"/>
</dbReference>
<comment type="caution">
    <text evidence="10">The sequence shown here is derived from an EMBL/GenBank/DDBJ whole genome shotgun (WGS) entry which is preliminary data.</text>
</comment>
<keyword evidence="11" id="KW-1185">Reference proteome</keyword>
<evidence type="ECO:0000313" key="10">
    <source>
        <dbReference type="EMBL" id="GLQ21450.1"/>
    </source>
</evidence>
<evidence type="ECO:0000256" key="7">
    <source>
        <dbReference type="ARBA" id="ARBA00023136"/>
    </source>
</evidence>
<keyword evidence="4" id="KW-1003">Cell membrane</keyword>
<evidence type="ECO:0000256" key="1">
    <source>
        <dbReference type="ARBA" id="ARBA00004413"/>
    </source>
</evidence>
<dbReference type="Pfam" id="PF01052">
    <property type="entry name" value="FliMN_C"/>
    <property type="match status" value="1"/>
</dbReference>
<evidence type="ECO:0000256" key="8">
    <source>
        <dbReference type="SAM" id="MobiDB-lite"/>
    </source>
</evidence>
<reference evidence="10" key="1">
    <citation type="journal article" date="2014" name="Int. J. Syst. Evol. Microbiol.">
        <title>Complete genome of a new Firmicutes species belonging to the dominant human colonic microbiota ('Ruminococcus bicirculans') reveals two chromosomes and a selective capacity to utilize plant glucans.</title>
        <authorList>
            <consortium name="NISC Comparative Sequencing Program"/>
            <person name="Wegmann U."/>
            <person name="Louis P."/>
            <person name="Goesmann A."/>
            <person name="Henrissat B."/>
            <person name="Duncan S.H."/>
            <person name="Flint H.J."/>
        </authorList>
    </citation>
    <scope>NUCLEOTIDE SEQUENCE</scope>
    <source>
        <strain evidence="10">NBRC 108216</strain>
    </source>
</reference>
<gene>
    <name evidence="10" type="ORF">GCM10007854_24050</name>
</gene>
<dbReference type="InterPro" id="IPR001543">
    <property type="entry name" value="FliN-like_C"/>
</dbReference>
<evidence type="ECO:0000259" key="9">
    <source>
        <dbReference type="Pfam" id="PF01052"/>
    </source>
</evidence>
<name>A0ABQ5V1M2_9PROT</name>
<evidence type="ECO:0000313" key="11">
    <source>
        <dbReference type="Proteomes" id="UP001161390"/>
    </source>
</evidence>
<dbReference type="RefSeq" id="WP_284373012.1">
    <property type="nucleotide sequence ID" value="NZ_BSNJ01000005.1"/>
</dbReference>
<sequence length="135" mass="14148">MTTPDQPGDTITPEFDDPTAIPAPESTTEQTGPNPVEPPVLERRDEAGGAKFKRSIYALPVTVDVVVGSARPTVTELLGLDEGSLLGLDRGIEDPVDLCVDGRVIARGELVEMENGGGIGVRITQVVDVAEDALA</sequence>
<evidence type="ECO:0000256" key="4">
    <source>
        <dbReference type="ARBA" id="ARBA00022475"/>
    </source>
</evidence>
<dbReference type="InterPro" id="IPR036429">
    <property type="entry name" value="SpoA-like_sf"/>
</dbReference>
<dbReference type="Gene3D" id="2.30.330.10">
    <property type="entry name" value="SpoA-like"/>
    <property type="match status" value="1"/>
</dbReference>
<comment type="subcellular location">
    <subcellularLocation>
        <location evidence="1">Cell membrane</location>
        <topology evidence="1">Peripheral membrane protein</topology>
        <orientation evidence="1">Cytoplasmic side</orientation>
    </subcellularLocation>
</comment>
<evidence type="ECO:0000256" key="3">
    <source>
        <dbReference type="ARBA" id="ARBA00021897"/>
    </source>
</evidence>
<evidence type="ECO:0000256" key="2">
    <source>
        <dbReference type="ARBA" id="ARBA00009226"/>
    </source>
</evidence>
<organism evidence="10 11">
    <name type="scientific">Algimonas porphyrae</name>
    <dbReference type="NCBI Taxonomy" id="1128113"/>
    <lineage>
        <taxon>Bacteria</taxon>
        <taxon>Pseudomonadati</taxon>
        <taxon>Pseudomonadota</taxon>
        <taxon>Alphaproteobacteria</taxon>
        <taxon>Maricaulales</taxon>
        <taxon>Robiginitomaculaceae</taxon>
        <taxon>Algimonas</taxon>
    </lineage>
</organism>
<evidence type="ECO:0000256" key="6">
    <source>
        <dbReference type="ARBA" id="ARBA00022779"/>
    </source>
</evidence>
<proteinExistence type="inferred from homology"/>
<dbReference type="InterPro" id="IPR051469">
    <property type="entry name" value="FliN/MopA/SpaO"/>
</dbReference>